<comment type="caution">
    <text evidence="2">The sequence shown here is derived from an EMBL/GenBank/DDBJ whole genome shotgun (WGS) entry which is preliminary data.</text>
</comment>
<feature type="coiled-coil region" evidence="1">
    <location>
        <begin position="290"/>
        <end position="366"/>
    </location>
</feature>
<dbReference type="PANTHER" id="PTHR34439">
    <property type="entry name" value="CENTROBIN"/>
    <property type="match status" value="1"/>
</dbReference>
<evidence type="ECO:0000313" key="3">
    <source>
        <dbReference type="Proteomes" id="UP001367676"/>
    </source>
</evidence>
<evidence type="ECO:0008006" key="4">
    <source>
        <dbReference type="Google" id="ProtNLM"/>
    </source>
</evidence>
<evidence type="ECO:0000256" key="1">
    <source>
        <dbReference type="SAM" id="Coils"/>
    </source>
</evidence>
<feature type="coiled-coil region" evidence="1">
    <location>
        <begin position="167"/>
        <end position="201"/>
    </location>
</feature>
<evidence type="ECO:0000313" key="2">
    <source>
        <dbReference type="EMBL" id="KAK7603139.1"/>
    </source>
</evidence>
<feature type="coiled-coil region" evidence="1">
    <location>
        <begin position="392"/>
        <end position="419"/>
    </location>
</feature>
<proteinExistence type="predicted"/>
<dbReference type="GO" id="GO:0005814">
    <property type="term" value="C:centriole"/>
    <property type="evidence" value="ECO:0007669"/>
    <property type="project" value="TreeGrafter"/>
</dbReference>
<dbReference type="GO" id="GO:0051299">
    <property type="term" value="P:centrosome separation"/>
    <property type="evidence" value="ECO:0007669"/>
    <property type="project" value="TreeGrafter"/>
</dbReference>
<sequence length="740" mass="85826">MSDSDDTDFLLFIPPNFFNVSSPECFSPVNRSTYIEEDLGISCYNSIRYPVYPLENINMDSKSSLLLNKITGNQFSTYSRSIEQNDAPLSMNALDLSPLKREDRHSKTNICNTWPVKSNEFTNIAGNNVKQSSSIDDISKINNRLSGSIQISPCQMAEENQSSKFNISQVDQLLMEMEKTREEIKSKLQSNKSKISELRRECSNSNLNQNPDSDSMKLRMETVPSDPAKSFSRILKEKDTNSQVEITNSSNKSQFNFDVNFALPGRSKNMLQLSQIMSPENNAETLQQKLEAEILKKKHCEEMIQELQSKILELQQNLSVAQKVDAEKEEVIKQLQNAWLQLVEHWKELEQQRQDLALILEQERTEARNMNLTFTQKVETLETRLHETISLATSYRQKNEELEKTLNKMQESLMELEDNFKKTGEYTNLIEAEKFNLLEQLRLTTENLKAEKQKNFLSDSRISDLENQNTSLMSEKNDLLAALREEKVEVTNLKTEIVKLREDYSRVLAAESQATQQMSTMKQEILKAKNNLKDFYQNQLDVLLKKKIEEFQKEFQKAQNTMRQELLEHERVAEERMHTELKQLQDSHKIELSEERRVNQKHVNILKAELRESRKKIHELENRLKMDSSSKAELAKRVQSVLKSQWMEALNVISGNDDLSKDFLSLNLNTRNAVDTQHLEHEDELSDLDVISSKSNKNSFDLRNYISKLLEKEPGNPVDEYKNLEFLLSNRQAESSVSFK</sequence>
<keyword evidence="1" id="KW-0175">Coiled coil</keyword>
<accession>A0AAN9Y9D7</accession>
<dbReference type="Proteomes" id="UP001367676">
    <property type="component" value="Unassembled WGS sequence"/>
</dbReference>
<feature type="coiled-coil region" evidence="1">
    <location>
        <begin position="462"/>
        <end position="568"/>
    </location>
</feature>
<reference evidence="2 3" key="1">
    <citation type="submission" date="2024-03" db="EMBL/GenBank/DDBJ databases">
        <title>Adaptation during the transition from Ophiocordyceps entomopathogen to insect associate is accompanied by gene loss and intensified selection.</title>
        <authorList>
            <person name="Ward C.M."/>
            <person name="Onetto C.A."/>
            <person name="Borneman A.R."/>
        </authorList>
    </citation>
    <scope>NUCLEOTIDE SEQUENCE [LARGE SCALE GENOMIC DNA]</scope>
    <source>
        <strain evidence="2">AWRI1</strain>
        <tissue evidence="2">Single Adult Female</tissue>
    </source>
</reference>
<organism evidence="2 3">
    <name type="scientific">Parthenolecanium corni</name>
    <dbReference type="NCBI Taxonomy" id="536013"/>
    <lineage>
        <taxon>Eukaryota</taxon>
        <taxon>Metazoa</taxon>
        <taxon>Ecdysozoa</taxon>
        <taxon>Arthropoda</taxon>
        <taxon>Hexapoda</taxon>
        <taxon>Insecta</taxon>
        <taxon>Pterygota</taxon>
        <taxon>Neoptera</taxon>
        <taxon>Paraneoptera</taxon>
        <taxon>Hemiptera</taxon>
        <taxon>Sternorrhyncha</taxon>
        <taxon>Coccoidea</taxon>
        <taxon>Coccidae</taxon>
        <taxon>Parthenolecanium</taxon>
    </lineage>
</organism>
<dbReference type="GO" id="GO:0007099">
    <property type="term" value="P:centriole replication"/>
    <property type="evidence" value="ECO:0007669"/>
    <property type="project" value="InterPro"/>
</dbReference>
<gene>
    <name evidence="2" type="ORF">V9T40_003138</name>
</gene>
<dbReference type="GO" id="GO:1902410">
    <property type="term" value="P:mitotic cytokinetic process"/>
    <property type="evidence" value="ECO:0007669"/>
    <property type="project" value="TreeGrafter"/>
</dbReference>
<protein>
    <recommendedName>
        <fullName evidence="4">Centrobin</fullName>
    </recommendedName>
</protein>
<name>A0AAN9Y9D7_9HEMI</name>
<dbReference type="EMBL" id="JBBCAQ010000006">
    <property type="protein sequence ID" value="KAK7603139.1"/>
    <property type="molecule type" value="Genomic_DNA"/>
</dbReference>
<dbReference type="PANTHER" id="PTHR34439:SF1">
    <property type="entry name" value="CENTROBIN"/>
    <property type="match status" value="1"/>
</dbReference>
<dbReference type="GO" id="GO:1902017">
    <property type="term" value="P:regulation of cilium assembly"/>
    <property type="evidence" value="ECO:0007669"/>
    <property type="project" value="InterPro"/>
</dbReference>
<dbReference type="InterPro" id="IPR038923">
    <property type="entry name" value="Centrobin"/>
</dbReference>
<keyword evidence="3" id="KW-1185">Reference proteome</keyword>
<dbReference type="AlphaFoldDB" id="A0AAN9Y9D7"/>
<dbReference type="GO" id="GO:0005813">
    <property type="term" value="C:centrosome"/>
    <property type="evidence" value="ECO:0007669"/>
    <property type="project" value="TreeGrafter"/>
</dbReference>